<feature type="transmembrane region" description="Helical" evidence="5">
    <location>
        <begin position="275"/>
        <end position="300"/>
    </location>
</feature>
<dbReference type="AlphaFoldDB" id="A0A6J4KKS6"/>
<comment type="subcellular location">
    <subcellularLocation>
        <location evidence="1">Membrane</location>
        <topology evidence="1">Multi-pass membrane protein</topology>
    </subcellularLocation>
</comment>
<sequence>MSTHASSQTTLARTLGLADAVAIGVGAVVGAGIFVVTGVAAGIAGPAFLLSLAIAGVAAACNALSSAQLAAEYPQAGGTYEYGYRVLHPWAGFAAGWLFLASKTAAAGTVGLGLGAYLNVLAPGVPARGVAVAAVVVFTALNAWGVKKSSAANFAIVAVAVGSLLVFAAVAAASFDPAKLRPFAPEGAGGVLRGAAIIFFAYTGYARVATLGEEVRDPRTTIPRAIVITITCALLLYAVVALAAVGAVGAPVLAASAAPLAEAARRLPVAGLERLVAAGAVAAMLGVLLSQILGLSRMVFAMARRGDLPEGLARVHPRSGAPLRAVLVVGAVAACLAAWGSLSGIAASASFAILVYYGIANLAALRMPRSAKRFPDFVPAIGLASCAVLAVSLAPGTVGAGVATLAAGFVVRAAVRGLARRSVDG</sequence>
<dbReference type="InterPro" id="IPR004841">
    <property type="entry name" value="AA-permease/SLC12A_dom"/>
</dbReference>
<feature type="transmembrane region" description="Helical" evidence="5">
    <location>
        <begin position="82"/>
        <end position="100"/>
    </location>
</feature>
<name>A0A6J4KKS6_9BACT</name>
<evidence type="ECO:0000256" key="4">
    <source>
        <dbReference type="ARBA" id="ARBA00023136"/>
    </source>
</evidence>
<dbReference type="GO" id="GO:0016020">
    <property type="term" value="C:membrane"/>
    <property type="evidence" value="ECO:0007669"/>
    <property type="project" value="UniProtKB-SubCell"/>
</dbReference>
<evidence type="ECO:0000256" key="5">
    <source>
        <dbReference type="SAM" id="Phobius"/>
    </source>
</evidence>
<dbReference type="Pfam" id="PF00324">
    <property type="entry name" value="AA_permease"/>
    <property type="match status" value="1"/>
</dbReference>
<gene>
    <name evidence="7" type="ORF">AVDCRST_MAG68-994</name>
</gene>
<feature type="domain" description="Amino acid permease/ SLC12A" evidence="6">
    <location>
        <begin position="20"/>
        <end position="367"/>
    </location>
</feature>
<feature type="transmembrane region" description="Helical" evidence="5">
    <location>
        <begin position="345"/>
        <end position="365"/>
    </location>
</feature>
<dbReference type="PIRSF" id="PIRSF006060">
    <property type="entry name" value="AA_transporter"/>
    <property type="match status" value="1"/>
</dbReference>
<evidence type="ECO:0000256" key="3">
    <source>
        <dbReference type="ARBA" id="ARBA00022989"/>
    </source>
</evidence>
<keyword evidence="2 5" id="KW-0812">Transmembrane</keyword>
<accession>A0A6J4KKS6</accession>
<dbReference type="Gene3D" id="1.20.1740.10">
    <property type="entry name" value="Amino acid/polyamine transporter I"/>
    <property type="match status" value="1"/>
</dbReference>
<protein>
    <submittedName>
        <fullName evidence="7">Uncharacterized amino acid permease, GabP family</fullName>
    </submittedName>
</protein>
<reference evidence="7" key="1">
    <citation type="submission" date="2020-02" db="EMBL/GenBank/DDBJ databases">
        <authorList>
            <person name="Meier V. D."/>
        </authorList>
    </citation>
    <scope>NUCLEOTIDE SEQUENCE</scope>
    <source>
        <strain evidence="7">AVDCRST_MAG68</strain>
    </source>
</reference>
<feature type="transmembrane region" description="Helical" evidence="5">
    <location>
        <begin position="377"/>
        <end position="394"/>
    </location>
</feature>
<dbReference type="EMBL" id="CADCTW010000055">
    <property type="protein sequence ID" value="CAA9307844.1"/>
    <property type="molecule type" value="Genomic_DNA"/>
</dbReference>
<dbReference type="PANTHER" id="PTHR42770">
    <property type="entry name" value="AMINO ACID TRANSPORTER-RELATED"/>
    <property type="match status" value="1"/>
</dbReference>
<feature type="transmembrane region" description="Helical" evidence="5">
    <location>
        <begin position="47"/>
        <end position="70"/>
    </location>
</feature>
<feature type="transmembrane region" description="Helical" evidence="5">
    <location>
        <begin position="20"/>
        <end position="41"/>
    </location>
</feature>
<feature type="transmembrane region" description="Helical" evidence="5">
    <location>
        <begin position="151"/>
        <end position="175"/>
    </location>
</feature>
<feature type="transmembrane region" description="Helical" evidence="5">
    <location>
        <begin position="226"/>
        <end position="255"/>
    </location>
</feature>
<proteinExistence type="predicted"/>
<dbReference type="PANTHER" id="PTHR42770:SF7">
    <property type="entry name" value="MEMBRANE PROTEIN"/>
    <property type="match status" value="1"/>
</dbReference>
<evidence type="ECO:0000256" key="2">
    <source>
        <dbReference type="ARBA" id="ARBA00022692"/>
    </source>
</evidence>
<keyword evidence="3 5" id="KW-1133">Transmembrane helix</keyword>
<evidence type="ECO:0000259" key="6">
    <source>
        <dbReference type="Pfam" id="PF00324"/>
    </source>
</evidence>
<evidence type="ECO:0000256" key="1">
    <source>
        <dbReference type="ARBA" id="ARBA00004141"/>
    </source>
</evidence>
<feature type="transmembrane region" description="Helical" evidence="5">
    <location>
        <begin position="187"/>
        <end position="205"/>
    </location>
</feature>
<evidence type="ECO:0000313" key="7">
    <source>
        <dbReference type="EMBL" id="CAA9307844.1"/>
    </source>
</evidence>
<organism evidence="7">
    <name type="scientific">uncultured Gemmatimonadota bacterium</name>
    <dbReference type="NCBI Taxonomy" id="203437"/>
    <lineage>
        <taxon>Bacteria</taxon>
        <taxon>Pseudomonadati</taxon>
        <taxon>Gemmatimonadota</taxon>
        <taxon>environmental samples</taxon>
    </lineage>
</organism>
<keyword evidence="4 5" id="KW-0472">Membrane</keyword>
<feature type="transmembrane region" description="Helical" evidence="5">
    <location>
        <begin position="120"/>
        <end position="144"/>
    </location>
</feature>
<dbReference type="InterPro" id="IPR050367">
    <property type="entry name" value="APC_superfamily"/>
</dbReference>
<dbReference type="GO" id="GO:0055085">
    <property type="term" value="P:transmembrane transport"/>
    <property type="evidence" value="ECO:0007669"/>
    <property type="project" value="InterPro"/>
</dbReference>